<dbReference type="EMBL" id="BSTJ01000001">
    <property type="protein sequence ID" value="GLY72613.1"/>
    <property type="molecule type" value="Genomic_DNA"/>
</dbReference>
<evidence type="ECO:0000256" key="2">
    <source>
        <dbReference type="HAMAP-Rule" id="MF_00048"/>
    </source>
</evidence>
<dbReference type="PANTHER" id="PTHR34039">
    <property type="entry name" value="UPF0102 PROTEIN YRAN"/>
    <property type="match status" value="1"/>
</dbReference>
<evidence type="ECO:0000313" key="3">
    <source>
        <dbReference type="EMBL" id="GLY72613.1"/>
    </source>
</evidence>
<dbReference type="Proteomes" id="UP001165135">
    <property type="component" value="Unassembled WGS sequence"/>
</dbReference>
<evidence type="ECO:0000256" key="1">
    <source>
        <dbReference type="ARBA" id="ARBA00006738"/>
    </source>
</evidence>
<dbReference type="CDD" id="cd20736">
    <property type="entry name" value="PoNe_Nuclease"/>
    <property type="match status" value="1"/>
</dbReference>
<dbReference type="EMBL" id="BSTK01000003">
    <property type="protein sequence ID" value="GLY84100.1"/>
    <property type="molecule type" value="Genomic_DNA"/>
</dbReference>
<dbReference type="HAMAP" id="MF_00048">
    <property type="entry name" value="UPF0102"/>
    <property type="match status" value="1"/>
</dbReference>
<keyword evidence="5" id="KW-1185">Reference proteome</keyword>
<dbReference type="Gene3D" id="3.40.1350.10">
    <property type="match status" value="1"/>
</dbReference>
<dbReference type="RefSeq" id="WP_285569052.1">
    <property type="nucleotide sequence ID" value="NZ_BSTJ01000001.1"/>
</dbReference>
<sequence length="119" mass="13007">MRAKDVLGRLGEDAAVRHLMGLGWTIIERNWRCPEGELDIVAHDGSGLVVCEVKTRSRAAYGTPLEAITPAKAERLRRLAMRWLASHGISQAAAVRIDVIGLLRAGPGRFDVDHLKAVC</sequence>
<name>A0A9W6S299_9ACTN</name>
<evidence type="ECO:0000313" key="4">
    <source>
        <dbReference type="EMBL" id="GLY84100.1"/>
    </source>
</evidence>
<gene>
    <name evidence="3" type="ORF">Airi01_008800</name>
    <name evidence="4" type="ORF">Airi02_020290</name>
</gene>
<accession>A0A9W6S299</accession>
<dbReference type="InterPro" id="IPR003509">
    <property type="entry name" value="UPF0102_YraN-like"/>
</dbReference>
<dbReference type="InterPro" id="IPR011335">
    <property type="entry name" value="Restrct_endonuc-II-like"/>
</dbReference>
<dbReference type="NCBIfam" id="NF009150">
    <property type="entry name" value="PRK12497.1-3"/>
    <property type="match status" value="1"/>
</dbReference>
<dbReference type="AlphaFoldDB" id="A0A9W6S299"/>
<reference evidence="3" key="1">
    <citation type="submission" date="2023-03" db="EMBL/GenBank/DDBJ databases">
        <title>Actinoallomurus iriomotensis NBRC 103681.</title>
        <authorList>
            <person name="Ichikawa N."/>
            <person name="Sato H."/>
            <person name="Tonouchi N."/>
        </authorList>
    </citation>
    <scope>NUCLEOTIDE SEQUENCE</scope>
    <source>
        <strain evidence="3">NBRC 103681</strain>
    </source>
</reference>
<dbReference type="Proteomes" id="UP001165074">
    <property type="component" value="Unassembled WGS sequence"/>
</dbReference>
<dbReference type="Pfam" id="PF02021">
    <property type="entry name" value="UPF0102"/>
    <property type="match status" value="1"/>
</dbReference>
<dbReference type="SUPFAM" id="SSF52980">
    <property type="entry name" value="Restriction endonuclease-like"/>
    <property type="match status" value="1"/>
</dbReference>
<organism evidence="4 5">
    <name type="scientific">Actinoallomurus iriomotensis</name>
    <dbReference type="NCBI Taxonomy" id="478107"/>
    <lineage>
        <taxon>Bacteria</taxon>
        <taxon>Bacillati</taxon>
        <taxon>Actinomycetota</taxon>
        <taxon>Actinomycetes</taxon>
        <taxon>Streptosporangiales</taxon>
        <taxon>Thermomonosporaceae</taxon>
        <taxon>Actinoallomurus</taxon>
    </lineage>
</organism>
<comment type="caution">
    <text evidence="4">The sequence shown here is derived from an EMBL/GenBank/DDBJ whole genome shotgun (WGS) entry which is preliminary data.</text>
</comment>
<evidence type="ECO:0000313" key="5">
    <source>
        <dbReference type="Proteomes" id="UP001165074"/>
    </source>
</evidence>
<protein>
    <recommendedName>
        <fullName evidence="2">UPF0102 protein Airi01_008800</fullName>
    </recommendedName>
</protein>
<dbReference type="NCBIfam" id="NF009154">
    <property type="entry name" value="PRK12497.3-3"/>
    <property type="match status" value="1"/>
</dbReference>
<dbReference type="InterPro" id="IPR011856">
    <property type="entry name" value="tRNA_endonuc-like_dom_sf"/>
</dbReference>
<proteinExistence type="inferred from homology"/>
<dbReference type="GO" id="GO:0003676">
    <property type="term" value="F:nucleic acid binding"/>
    <property type="evidence" value="ECO:0007669"/>
    <property type="project" value="InterPro"/>
</dbReference>
<dbReference type="PANTHER" id="PTHR34039:SF1">
    <property type="entry name" value="UPF0102 PROTEIN YRAN"/>
    <property type="match status" value="1"/>
</dbReference>
<reference evidence="4" key="2">
    <citation type="submission" date="2023-03" db="EMBL/GenBank/DDBJ databases">
        <title>Actinoallomurus iriomotensis NBRC 103684.</title>
        <authorList>
            <person name="Ichikawa N."/>
            <person name="Sato H."/>
            <person name="Tonouchi N."/>
        </authorList>
    </citation>
    <scope>NUCLEOTIDE SEQUENCE</scope>
    <source>
        <strain evidence="4">NBRC 103684</strain>
    </source>
</reference>
<comment type="similarity">
    <text evidence="1 2">Belongs to the UPF0102 family.</text>
</comment>